<evidence type="ECO:0000313" key="5">
    <source>
        <dbReference type="EMBL" id="HEW46703.1"/>
    </source>
</evidence>
<keyword evidence="1" id="KW-0813">Transport</keyword>
<dbReference type="PANTHER" id="PTHR45772">
    <property type="entry name" value="CONSERVED COMPONENT OF ABC TRANSPORTER FOR NATURAL AMINO ACIDS-RELATED"/>
    <property type="match status" value="1"/>
</dbReference>
<dbReference type="SUPFAM" id="SSF52540">
    <property type="entry name" value="P-loop containing nucleoside triphosphate hydrolases"/>
    <property type="match status" value="1"/>
</dbReference>
<dbReference type="GO" id="GO:0005886">
    <property type="term" value="C:plasma membrane"/>
    <property type="evidence" value="ECO:0007669"/>
    <property type="project" value="TreeGrafter"/>
</dbReference>
<dbReference type="EMBL" id="DSFP01000072">
    <property type="protein sequence ID" value="HEW46703.1"/>
    <property type="molecule type" value="Genomic_DNA"/>
</dbReference>
<feature type="domain" description="ABC transporter" evidence="4">
    <location>
        <begin position="5"/>
        <end position="232"/>
    </location>
</feature>
<evidence type="ECO:0000256" key="3">
    <source>
        <dbReference type="ARBA" id="ARBA00022840"/>
    </source>
</evidence>
<dbReference type="InterPro" id="IPR003439">
    <property type="entry name" value="ABC_transporter-like_ATP-bd"/>
</dbReference>
<keyword evidence="2" id="KW-0547">Nucleotide-binding</keyword>
<sequence length="239" mass="26541">MEKVLEVVDVKKSYGGNLVLDCVNLSVKRREVVGLLGPNGSGKTTLLNIISGITRQDSGALRFKGIDISGLPPYRRARLGIGRTFQIPRPFWNLTLWENIQIACHHAEKGAEVEELLKRVGLYELRSKKGGELSLAQRKRLELARALALKPSLLLLDEVFAGLNPASIKEIQSLLKELKEEGISILMVEHVLKALFGLVDRVVVLHGGRIVYDGSLEGMAQDQEVRRAYLGERHITFEG</sequence>
<evidence type="ECO:0000256" key="1">
    <source>
        <dbReference type="ARBA" id="ARBA00022448"/>
    </source>
</evidence>
<organism evidence="5">
    <name type="scientific">Hydrogenobacter sp</name>
    <dbReference type="NCBI Taxonomy" id="2152829"/>
    <lineage>
        <taxon>Bacteria</taxon>
        <taxon>Pseudomonadati</taxon>
        <taxon>Aquificota</taxon>
        <taxon>Aquificia</taxon>
        <taxon>Aquificales</taxon>
        <taxon>Aquificaceae</taxon>
        <taxon>Hydrogenobacter</taxon>
    </lineage>
</organism>
<dbReference type="SMART" id="SM00382">
    <property type="entry name" value="AAA"/>
    <property type="match status" value="1"/>
</dbReference>
<gene>
    <name evidence="5" type="ORF">ENO47_08615</name>
</gene>
<dbReference type="Pfam" id="PF00005">
    <property type="entry name" value="ABC_tran"/>
    <property type="match status" value="1"/>
</dbReference>
<comment type="caution">
    <text evidence="5">The sequence shown here is derived from an EMBL/GenBank/DDBJ whole genome shotgun (WGS) entry which is preliminary data.</text>
</comment>
<dbReference type="PROSITE" id="PS50893">
    <property type="entry name" value="ABC_TRANSPORTER_2"/>
    <property type="match status" value="1"/>
</dbReference>
<name>A0A7C2Z491_9AQUI</name>
<dbReference type="InterPro" id="IPR027417">
    <property type="entry name" value="P-loop_NTPase"/>
</dbReference>
<evidence type="ECO:0000256" key="2">
    <source>
        <dbReference type="ARBA" id="ARBA00022741"/>
    </source>
</evidence>
<dbReference type="InterPro" id="IPR051120">
    <property type="entry name" value="ABC_AA/LPS_Transport"/>
</dbReference>
<dbReference type="GO" id="GO:0016887">
    <property type="term" value="F:ATP hydrolysis activity"/>
    <property type="evidence" value="ECO:0007669"/>
    <property type="project" value="InterPro"/>
</dbReference>
<protein>
    <submittedName>
        <fullName evidence="5">ATP-binding cassette domain-containing protein</fullName>
    </submittedName>
</protein>
<dbReference type="InterPro" id="IPR003593">
    <property type="entry name" value="AAA+_ATPase"/>
</dbReference>
<keyword evidence="3 5" id="KW-0067">ATP-binding</keyword>
<proteinExistence type="predicted"/>
<evidence type="ECO:0000259" key="4">
    <source>
        <dbReference type="PROSITE" id="PS50893"/>
    </source>
</evidence>
<accession>A0A7C2Z491</accession>
<reference evidence="5" key="1">
    <citation type="journal article" date="2020" name="mSystems">
        <title>Genome- and Community-Level Interaction Insights into Carbon Utilization and Element Cycling Functions of Hydrothermarchaeota in Hydrothermal Sediment.</title>
        <authorList>
            <person name="Zhou Z."/>
            <person name="Liu Y."/>
            <person name="Xu W."/>
            <person name="Pan J."/>
            <person name="Luo Z.H."/>
            <person name="Li M."/>
        </authorList>
    </citation>
    <scope>NUCLEOTIDE SEQUENCE [LARGE SCALE GENOMIC DNA]</scope>
    <source>
        <strain evidence="5">SpSt-132</strain>
    </source>
</reference>
<dbReference type="GO" id="GO:0005524">
    <property type="term" value="F:ATP binding"/>
    <property type="evidence" value="ECO:0007669"/>
    <property type="project" value="UniProtKB-KW"/>
</dbReference>
<dbReference type="Gene3D" id="3.40.50.300">
    <property type="entry name" value="P-loop containing nucleotide triphosphate hydrolases"/>
    <property type="match status" value="1"/>
</dbReference>
<dbReference type="PANTHER" id="PTHR45772:SF10">
    <property type="entry name" value="LIPOPOLYSACCHARIDE EXPORT SYSTEM ATP-BINDING PROTEIN LPTB"/>
    <property type="match status" value="1"/>
</dbReference>
<dbReference type="AlphaFoldDB" id="A0A7C2Z491"/>